<dbReference type="Gene3D" id="3.40.50.2000">
    <property type="entry name" value="Glycogen Phosphorylase B"/>
    <property type="match status" value="2"/>
</dbReference>
<dbReference type="EC" id="2.4.-.-" evidence="2"/>
<accession>A0AAU8II77</accession>
<dbReference type="EMBL" id="CP159510">
    <property type="protein sequence ID" value="XCJ17887.1"/>
    <property type="molecule type" value="Genomic_DNA"/>
</dbReference>
<evidence type="ECO:0000313" key="2">
    <source>
        <dbReference type="EMBL" id="XCJ17887.1"/>
    </source>
</evidence>
<dbReference type="PANTHER" id="PTHR46401">
    <property type="entry name" value="GLYCOSYLTRANSFERASE WBBK-RELATED"/>
    <property type="match status" value="1"/>
</dbReference>
<dbReference type="PANTHER" id="PTHR46401:SF2">
    <property type="entry name" value="GLYCOSYLTRANSFERASE WBBK-RELATED"/>
    <property type="match status" value="1"/>
</dbReference>
<dbReference type="RefSeq" id="WP_353948972.1">
    <property type="nucleotide sequence ID" value="NZ_CP159510.1"/>
</dbReference>
<evidence type="ECO:0000256" key="1">
    <source>
        <dbReference type="ARBA" id="ARBA00022679"/>
    </source>
</evidence>
<name>A0AAU8II77_9BACL</name>
<dbReference type="CDD" id="cd03801">
    <property type="entry name" value="GT4_PimA-like"/>
    <property type="match status" value="1"/>
</dbReference>
<keyword evidence="1 2" id="KW-0808">Transferase</keyword>
<organism evidence="2">
    <name type="scientific">Sporolactobacillus sp. Y61</name>
    <dbReference type="NCBI Taxonomy" id="3160863"/>
    <lineage>
        <taxon>Bacteria</taxon>
        <taxon>Bacillati</taxon>
        <taxon>Bacillota</taxon>
        <taxon>Bacilli</taxon>
        <taxon>Bacillales</taxon>
        <taxon>Sporolactobacillaceae</taxon>
        <taxon>Sporolactobacillus</taxon>
    </lineage>
</organism>
<dbReference type="GO" id="GO:0009103">
    <property type="term" value="P:lipopolysaccharide biosynthetic process"/>
    <property type="evidence" value="ECO:0007669"/>
    <property type="project" value="TreeGrafter"/>
</dbReference>
<gene>
    <name evidence="2" type="ORF">ABNN70_05295</name>
</gene>
<dbReference type="SUPFAM" id="SSF53756">
    <property type="entry name" value="UDP-Glycosyltransferase/glycogen phosphorylase"/>
    <property type="match status" value="1"/>
</dbReference>
<dbReference type="Pfam" id="PF13692">
    <property type="entry name" value="Glyco_trans_1_4"/>
    <property type="match status" value="1"/>
</dbReference>
<sequence length="396" mass="45618">MNILFLNNLLPYPLDNGGKINTYNTIKALSKNNNVDLLSFINDESERVNIKRLNTLCDRIQVVKKTVIRGTSTSTFVKDYIMSFFTPLPYVINKFYSKEMEKLIIQYQGERNYDLIYVNHLSMMVYNKSFYAKVLLHEQNVESKIFGRFIRETKNPVKKILGYNEYLKLKKFEIKMLNKSDCVIALSSIDKNEFQQMLNDKADKIHVIAIHIDADLLAFDHHSDQKINLLFMGTMSWYPNQDGIIWFLKNCFPQLDPQKFNLFVCGSNPPEEVLEYETEKNITVTGYVDDIDDYMKYCDIGIVPLFIGSGQRVKIIESFAKGLPVVSTSIGAEGIISEQNNILIADSSEKFIQCIKMLAADSAFREKIKINARKIYVKNYSTNSLIGKLDKIISEI</sequence>
<dbReference type="GO" id="GO:0016757">
    <property type="term" value="F:glycosyltransferase activity"/>
    <property type="evidence" value="ECO:0007669"/>
    <property type="project" value="UniProtKB-KW"/>
</dbReference>
<proteinExistence type="predicted"/>
<reference evidence="2" key="1">
    <citation type="submission" date="2024-06" db="EMBL/GenBank/DDBJ databases">
        <authorList>
            <person name="Fan A."/>
            <person name="Zhang F.Y."/>
            <person name="Zhang L."/>
        </authorList>
    </citation>
    <scope>NUCLEOTIDE SEQUENCE</scope>
    <source>
        <strain evidence="2">Y61</strain>
    </source>
</reference>
<protein>
    <submittedName>
        <fullName evidence="2">Glycosyltransferase</fullName>
        <ecNumber evidence="2">2.4.-.-</ecNumber>
    </submittedName>
</protein>
<keyword evidence="2" id="KW-0328">Glycosyltransferase</keyword>
<dbReference type="AlphaFoldDB" id="A0AAU8II77"/>